<dbReference type="Proteomes" id="UP000184342">
    <property type="component" value="Unassembled WGS sequence"/>
</dbReference>
<dbReference type="OrthoDB" id="2076031at2"/>
<sequence length="60" mass="6944">MSADKDHENRVSFSTSIDFRLSEQLKDLSERSKIPMSRLIDRGIELVLQEYDGDTEQPTD</sequence>
<dbReference type="STRING" id="1122934.SAMN02745691_00721"/>
<evidence type="ECO:0000313" key="3">
    <source>
        <dbReference type="Proteomes" id="UP000184342"/>
    </source>
</evidence>
<evidence type="ECO:0000313" key="2">
    <source>
        <dbReference type="EMBL" id="SHI73013.1"/>
    </source>
</evidence>
<dbReference type="RefSeq" id="WP_073992996.1">
    <property type="nucleotide sequence ID" value="NZ_FQYT01000006.1"/>
</dbReference>
<feature type="domain" description="Predicted DNA-binding protein ribbon-helix-helix" evidence="1">
    <location>
        <begin position="9"/>
        <end position="51"/>
    </location>
</feature>
<name>A0A1M6DIR4_9FIRM</name>
<reference evidence="2 3" key="1">
    <citation type="submission" date="2016-11" db="EMBL/GenBank/DDBJ databases">
        <authorList>
            <person name="Jaros S."/>
            <person name="Januszkiewicz K."/>
            <person name="Wedrychowicz H."/>
        </authorList>
    </citation>
    <scope>NUCLEOTIDE SEQUENCE [LARGE SCALE GENOMIC DNA]</scope>
    <source>
        <strain evidence="2 3">DSM 15970</strain>
    </source>
</reference>
<evidence type="ECO:0000259" key="1">
    <source>
        <dbReference type="Pfam" id="PF12651"/>
    </source>
</evidence>
<accession>A0A1M6DIR4</accession>
<dbReference type="EMBL" id="FQYT01000006">
    <property type="protein sequence ID" value="SHI73013.1"/>
    <property type="molecule type" value="Genomic_DNA"/>
</dbReference>
<organism evidence="2 3">
    <name type="scientific">Parasporobacterium paucivorans DSM 15970</name>
    <dbReference type="NCBI Taxonomy" id="1122934"/>
    <lineage>
        <taxon>Bacteria</taxon>
        <taxon>Bacillati</taxon>
        <taxon>Bacillota</taxon>
        <taxon>Clostridia</taxon>
        <taxon>Lachnospirales</taxon>
        <taxon>Lachnospiraceae</taxon>
        <taxon>Parasporobacterium</taxon>
    </lineage>
</organism>
<gene>
    <name evidence="2" type="ORF">SAMN02745691_00721</name>
</gene>
<dbReference type="Pfam" id="PF12651">
    <property type="entry name" value="RHH_3"/>
    <property type="match status" value="1"/>
</dbReference>
<proteinExistence type="predicted"/>
<dbReference type="InterPro" id="IPR038733">
    <property type="entry name" value="Predicted_DNA_bind_prot_RHH"/>
</dbReference>
<protein>
    <submittedName>
        <fullName evidence="2">Ribbon-helix-helix domain-containing protein</fullName>
    </submittedName>
</protein>
<keyword evidence="3" id="KW-1185">Reference proteome</keyword>
<dbReference type="AlphaFoldDB" id="A0A1M6DIR4"/>